<evidence type="ECO:0000256" key="2">
    <source>
        <dbReference type="ARBA" id="ARBA00023125"/>
    </source>
</evidence>
<evidence type="ECO:0000313" key="6">
    <source>
        <dbReference type="Proteomes" id="UP001138997"/>
    </source>
</evidence>
<keyword evidence="1" id="KW-0805">Transcription regulation</keyword>
<evidence type="ECO:0000313" key="5">
    <source>
        <dbReference type="EMBL" id="MCD5314751.1"/>
    </source>
</evidence>
<protein>
    <submittedName>
        <fullName evidence="5">LacI family DNA-binding transcriptional regulator</fullName>
    </submittedName>
</protein>
<dbReference type="RefSeq" id="WP_231447555.1">
    <property type="nucleotide sequence ID" value="NZ_JAJOMB010000018.1"/>
</dbReference>
<proteinExistence type="predicted"/>
<feature type="domain" description="HTH lacI-type" evidence="4">
    <location>
        <begin position="12"/>
        <end position="66"/>
    </location>
</feature>
<dbReference type="SUPFAM" id="SSF47413">
    <property type="entry name" value="lambda repressor-like DNA-binding domains"/>
    <property type="match status" value="1"/>
</dbReference>
<dbReference type="GO" id="GO:0000976">
    <property type="term" value="F:transcription cis-regulatory region binding"/>
    <property type="evidence" value="ECO:0007669"/>
    <property type="project" value="TreeGrafter"/>
</dbReference>
<dbReference type="AlphaFoldDB" id="A0A9X1NKB6"/>
<dbReference type="SMART" id="SM00354">
    <property type="entry name" value="HTH_LACI"/>
    <property type="match status" value="1"/>
</dbReference>
<dbReference type="Gene3D" id="3.40.50.2300">
    <property type="match status" value="2"/>
</dbReference>
<dbReference type="PROSITE" id="PS50932">
    <property type="entry name" value="HTH_LACI_2"/>
    <property type="match status" value="1"/>
</dbReference>
<keyword evidence="3" id="KW-0804">Transcription</keyword>
<dbReference type="InterPro" id="IPR010982">
    <property type="entry name" value="Lambda_DNA-bd_dom_sf"/>
</dbReference>
<dbReference type="InterPro" id="IPR046335">
    <property type="entry name" value="LacI/GalR-like_sensor"/>
</dbReference>
<dbReference type="Proteomes" id="UP001138997">
    <property type="component" value="Unassembled WGS sequence"/>
</dbReference>
<accession>A0A9X1NKB6</accession>
<dbReference type="PROSITE" id="PS00356">
    <property type="entry name" value="HTH_LACI_1"/>
    <property type="match status" value="1"/>
</dbReference>
<dbReference type="CDD" id="cd01392">
    <property type="entry name" value="HTH_LacI"/>
    <property type="match status" value="1"/>
</dbReference>
<dbReference type="GO" id="GO:0003700">
    <property type="term" value="F:DNA-binding transcription factor activity"/>
    <property type="evidence" value="ECO:0007669"/>
    <property type="project" value="TreeGrafter"/>
</dbReference>
<dbReference type="PANTHER" id="PTHR30146:SF109">
    <property type="entry name" value="HTH-TYPE TRANSCRIPTIONAL REGULATOR GALS"/>
    <property type="match status" value="1"/>
</dbReference>
<evidence type="ECO:0000259" key="4">
    <source>
        <dbReference type="PROSITE" id="PS50932"/>
    </source>
</evidence>
<keyword evidence="6" id="KW-1185">Reference proteome</keyword>
<comment type="caution">
    <text evidence="5">The sequence shown here is derived from an EMBL/GenBank/DDBJ whole genome shotgun (WGS) entry which is preliminary data.</text>
</comment>
<dbReference type="PANTHER" id="PTHR30146">
    <property type="entry name" value="LACI-RELATED TRANSCRIPTIONAL REPRESSOR"/>
    <property type="match status" value="1"/>
</dbReference>
<name>A0A9X1NKB6_9ACTN</name>
<sequence>MGEVRSTAGRPPTIYDVARLAGVSHQTVSRYLRGEEGIRPANRQRVLRALDELSYTPNLSARSLASRTSRRITVLTQEIGLVGPGRVLQGANAEARRAGYLLDIVTLDVTDRAAIDDALRQSAGPDVAGILALASTDELVQALAQAEFRVTTLVNAERDDTLAGPEQDNARGMDLVVEHLAALGHQRFFLIGGPRSWVAARNRELAYDIALRERSLHSVAKAHGDWSAASGYAAAHALPLHEGITAVVAANDQMAMGAVLALSEAGLRVPADVSVTGMDDMAEAAYLCPPLTTVHLDFEEQGRDAFRRLLAQIEGRAPAPAAMTATLMPRASSGPAKG</sequence>
<dbReference type="Gene3D" id="1.10.260.40">
    <property type="entry name" value="lambda repressor-like DNA-binding domains"/>
    <property type="match status" value="1"/>
</dbReference>
<dbReference type="SUPFAM" id="SSF53822">
    <property type="entry name" value="Periplasmic binding protein-like I"/>
    <property type="match status" value="1"/>
</dbReference>
<dbReference type="Pfam" id="PF13377">
    <property type="entry name" value="Peripla_BP_3"/>
    <property type="match status" value="1"/>
</dbReference>
<organism evidence="5 6">
    <name type="scientific">Kineosporia babensis</name>
    <dbReference type="NCBI Taxonomy" id="499548"/>
    <lineage>
        <taxon>Bacteria</taxon>
        <taxon>Bacillati</taxon>
        <taxon>Actinomycetota</taxon>
        <taxon>Actinomycetes</taxon>
        <taxon>Kineosporiales</taxon>
        <taxon>Kineosporiaceae</taxon>
        <taxon>Kineosporia</taxon>
    </lineage>
</organism>
<dbReference type="InterPro" id="IPR028082">
    <property type="entry name" value="Peripla_BP_I"/>
</dbReference>
<gene>
    <name evidence="5" type="ORF">LR394_28000</name>
</gene>
<keyword evidence="2 5" id="KW-0238">DNA-binding</keyword>
<reference evidence="5" key="1">
    <citation type="submission" date="2021-11" db="EMBL/GenBank/DDBJ databases">
        <title>Streptomyces corallinus and Kineosporia corallina sp. nov., two new coral-derived marine actinobacteria.</title>
        <authorList>
            <person name="Buangrab K."/>
            <person name="Sutthacheep M."/>
            <person name="Yeemin T."/>
            <person name="Harunari E."/>
            <person name="Igarashi Y."/>
            <person name="Sripreechasak P."/>
            <person name="Kanchanasin P."/>
            <person name="Tanasupawat S."/>
            <person name="Phongsopitanun W."/>
        </authorList>
    </citation>
    <scope>NUCLEOTIDE SEQUENCE</scope>
    <source>
        <strain evidence="5">JCM 31032</strain>
    </source>
</reference>
<dbReference type="Pfam" id="PF00356">
    <property type="entry name" value="LacI"/>
    <property type="match status" value="1"/>
</dbReference>
<evidence type="ECO:0000256" key="3">
    <source>
        <dbReference type="ARBA" id="ARBA00023163"/>
    </source>
</evidence>
<dbReference type="InterPro" id="IPR000843">
    <property type="entry name" value="HTH_LacI"/>
</dbReference>
<evidence type="ECO:0000256" key="1">
    <source>
        <dbReference type="ARBA" id="ARBA00023015"/>
    </source>
</evidence>
<dbReference type="EMBL" id="JAJOMB010000018">
    <property type="protein sequence ID" value="MCD5314751.1"/>
    <property type="molecule type" value="Genomic_DNA"/>
</dbReference>